<keyword evidence="1" id="KW-0732">Signal</keyword>
<dbReference type="RefSeq" id="WP_044218434.1">
    <property type="nucleotide sequence ID" value="NZ_JRYR02000001.1"/>
</dbReference>
<dbReference type="EMBL" id="JRYR02000001">
    <property type="protein sequence ID" value="OHX66178.1"/>
    <property type="molecule type" value="Genomic_DNA"/>
</dbReference>
<feature type="domain" description="Alginate export" evidence="2">
    <location>
        <begin position="28"/>
        <end position="397"/>
    </location>
</feature>
<organism evidence="3 4">
    <name type="scientific">Flammeovirga pacifica</name>
    <dbReference type="NCBI Taxonomy" id="915059"/>
    <lineage>
        <taxon>Bacteria</taxon>
        <taxon>Pseudomonadati</taxon>
        <taxon>Bacteroidota</taxon>
        <taxon>Cytophagia</taxon>
        <taxon>Cytophagales</taxon>
        <taxon>Flammeovirgaceae</taxon>
        <taxon>Flammeovirga</taxon>
    </lineage>
</organism>
<gene>
    <name evidence="3" type="ORF">NH26_07350</name>
</gene>
<keyword evidence="4" id="KW-1185">Reference proteome</keyword>
<evidence type="ECO:0000256" key="1">
    <source>
        <dbReference type="SAM" id="SignalP"/>
    </source>
</evidence>
<feature type="chain" id="PRO_5010376446" description="Alginate export domain-containing protein" evidence="1">
    <location>
        <begin position="22"/>
        <end position="437"/>
    </location>
</feature>
<dbReference type="InterPro" id="IPR025388">
    <property type="entry name" value="Alginate_export_dom"/>
</dbReference>
<dbReference type="Pfam" id="PF13372">
    <property type="entry name" value="Alginate_exp"/>
    <property type="match status" value="1"/>
</dbReference>
<reference evidence="3 4" key="1">
    <citation type="journal article" date="2012" name="Int. J. Syst. Evol. Microbiol.">
        <title>Flammeovirga pacifica sp. nov., isolated from deep-sea sediment.</title>
        <authorList>
            <person name="Xu H."/>
            <person name="Fu Y."/>
            <person name="Yang N."/>
            <person name="Ding Z."/>
            <person name="Lai Q."/>
            <person name="Zeng R."/>
        </authorList>
    </citation>
    <scope>NUCLEOTIDE SEQUENCE [LARGE SCALE GENOMIC DNA]</scope>
    <source>
        <strain evidence="4">DSM 24597 / LMG 26175 / WPAGA1</strain>
    </source>
</reference>
<sequence length="437" mass="48736">MKKLIYAIVLLLCGAVSEVSAQEFKLSAEIRPRSELRNGFKKLRTDSQEPAFFTEQRSRLNLDYKSEKIIMRLSLQDVRVWGSTNQIYKTDPNSLSNISEAWAQYNFNSKFGLKVGRQILSYDNQRFLGGLEWAQQGRRHDAALFVYNNKESKLKVHLGLAFNQVGFEPGMLVGNDYTGVNNYKTMQYIWANKTWESGKLSALVFNDGFQYGATSDSVSNRQTLGLVGAKTFGNLTVAGEGYYQTGKMATASINAYLLDLNLTLKTKLTPITLGYQTLSGGDPDSGEIKNFTPAYGTNHKFNGFMDYFYVGNAHNDKKGNNVGLQDIYLNTAFKVGKGKFKAQVHQFFSAVDMYNTTATDGQFEKVSSNLGTEIDLIYARALGKDASLVVGYSQMFATESMEVLKGGNSGMINNWAFVMLTFKPTLFTSKVKQAEAK</sequence>
<evidence type="ECO:0000259" key="2">
    <source>
        <dbReference type="Pfam" id="PF13372"/>
    </source>
</evidence>
<feature type="signal peptide" evidence="1">
    <location>
        <begin position="1"/>
        <end position="21"/>
    </location>
</feature>
<dbReference type="Proteomes" id="UP000179797">
    <property type="component" value="Unassembled WGS sequence"/>
</dbReference>
<evidence type="ECO:0000313" key="3">
    <source>
        <dbReference type="EMBL" id="OHX66178.1"/>
    </source>
</evidence>
<dbReference type="OrthoDB" id="1070463at2"/>
<protein>
    <recommendedName>
        <fullName evidence="2">Alginate export domain-containing protein</fullName>
    </recommendedName>
</protein>
<evidence type="ECO:0000313" key="4">
    <source>
        <dbReference type="Proteomes" id="UP000179797"/>
    </source>
</evidence>
<accession>A0A1S1YYU9</accession>
<dbReference type="AlphaFoldDB" id="A0A1S1YYU9"/>
<proteinExistence type="predicted"/>
<name>A0A1S1YYU9_FLAPC</name>
<comment type="caution">
    <text evidence="3">The sequence shown here is derived from an EMBL/GenBank/DDBJ whole genome shotgun (WGS) entry which is preliminary data.</text>
</comment>
<dbReference type="STRING" id="915059.NH26_07350"/>